<accession>A0A9D1NC22</accession>
<dbReference type="AlphaFoldDB" id="A0A9D1NC22"/>
<name>A0A9D1NC22_9FIRM</name>
<proteinExistence type="predicted"/>
<gene>
    <name evidence="1" type="ORF">IAB14_04475</name>
</gene>
<dbReference type="EMBL" id="DVOH01000034">
    <property type="protein sequence ID" value="HIV00347.1"/>
    <property type="molecule type" value="Genomic_DNA"/>
</dbReference>
<protein>
    <submittedName>
        <fullName evidence="1">Uncharacterized protein</fullName>
    </submittedName>
</protein>
<evidence type="ECO:0000313" key="1">
    <source>
        <dbReference type="EMBL" id="HIV00347.1"/>
    </source>
</evidence>
<reference evidence="1" key="1">
    <citation type="submission" date="2020-10" db="EMBL/GenBank/DDBJ databases">
        <authorList>
            <person name="Gilroy R."/>
        </authorList>
    </citation>
    <scope>NUCLEOTIDE SEQUENCE</scope>
    <source>
        <strain evidence="1">23406</strain>
    </source>
</reference>
<dbReference type="Proteomes" id="UP000886891">
    <property type="component" value="Unassembled WGS sequence"/>
</dbReference>
<sequence>TSQSTINNIYDLYNEEYNEAQQDSEICENILNYIQRVIDKLGVEYANKINKVTHIYTLFVSIYAFITEKFYGKCDDEVLTAVCDFYALYFDDKHDNAYITNYLLYAQDAVASVNSRMERYNSLVAYVKDKLLN</sequence>
<comment type="caution">
    <text evidence="1">The sequence shown here is derived from an EMBL/GenBank/DDBJ whole genome shotgun (WGS) entry which is preliminary data.</text>
</comment>
<organism evidence="1 2">
    <name type="scientific">Candidatus Stercoripulliclostridium merdipullorum</name>
    <dbReference type="NCBI Taxonomy" id="2840952"/>
    <lineage>
        <taxon>Bacteria</taxon>
        <taxon>Bacillati</taxon>
        <taxon>Bacillota</taxon>
        <taxon>Clostridia</taxon>
        <taxon>Eubacteriales</taxon>
        <taxon>Candidatus Stercoripulliclostridium</taxon>
    </lineage>
</organism>
<feature type="non-terminal residue" evidence="1">
    <location>
        <position position="1"/>
    </location>
</feature>
<evidence type="ECO:0000313" key="2">
    <source>
        <dbReference type="Proteomes" id="UP000886891"/>
    </source>
</evidence>
<reference evidence="1" key="2">
    <citation type="journal article" date="2021" name="PeerJ">
        <title>Extensive microbial diversity within the chicken gut microbiome revealed by metagenomics and culture.</title>
        <authorList>
            <person name="Gilroy R."/>
            <person name="Ravi A."/>
            <person name="Getino M."/>
            <person name="Pursley I."/>
            <person name="Horton D.L."/>
            <person name="Alikhan N.F."/>
            <person name="Baker D."/>
            <person name="Gharbi K."/>
            <person name="Hall N."/>
            <person name="Watson M."/>
            <person name="Adriaenssens E.M."/>
            <person name="Foster-Nyarko E."/>
            <person name="Jarju S."/>
            <person name="Secka A."/>
            <person name="Antonio M."/>
            <person name="Oren A."/>
            <person name="Chaudhuri R.R."/>
            <person name="La Ragione R."/>
            <person name="Hildebrand F."/>
            <person name="Pallen M.J."/>
        </authorList>
    </citation>
    <scope>NUCLEOTIDE SEQUENCE</scope>
    <source>
        <strain evidence="1">23406</strain>
    </source>
</reference>